<name>A0A6J4LUM6_9BACT</name>
<organism evidence="2">
    <name type="scientific">uncultured Gemmatimonadota bacterium</name>
    <dbReference type="NCBI Taxonomy" id="203437"/>
    <lineage>
        <taxon>Bacteria</taxon>
        <taxon>Pseudomonadati</taxon>
        <taxon>Gemmatimonadota</taxon>
        <taxon>environmental samples</taxon>
    </lineage>
</organism>
<accession>A0A6J4LUM6</accession>
<feature type="compositionally biased region" description="Basic and acidic residues" evidence="1">
    <location>
        <begin position="28"/>
        <end position="44"/>
    </location>
</feature>
<evidence type="ECO:0000313" key="2">
    <source>
        <dbReference type="EMBL" id="CAA9338577.1"/>
    </source>
</evidence>
<dbReference type="AlphaFoldDB" id="A0A6J4LUM6"/>
<protein>
    <submittedName>
        <fullName evidence="2">Uncharacterized protein</fullName>
    </submittedName>
</protein>
<dbReference type="EMBL" id="CADCTW010000134">
    <property type="protein sequence ID" value="CAA9338577.1"/>
    <property type="molecule type" value="Genomic_DNA"/>
</dbReference>
<evidence type="ECO:0000256" key="1">
    <source>
        <dbReference type="SAM" id="MobiDB-lite"/>
    </source>
</evidence>
<reference evidence="2" key="1">
    <citation type="submission" date="2020-02" db="EMBL/GenBank/DDBJ databases">
        <authorList>
            <person name="Meier V. D."/>
        </authorList>
    </citation>
    <scope>NUCLEOTIDE SEQUENCE</scope>
    <source>
        <strain evidence="2">AVDCRST_MAG68</strain>
    </source>
</reference>
<proteinExistence type="predicted"/>
<sequence length="167" mass="18188">MTGPARGDSLRAAFTRAPLAAMPAPADVRARADARSDSVLKGSRDPRDYYRERLRALKAENPDAFRRALAYYEDRLIPAVAAEDSDPRAEWLEYGRVLATLFAAGRTVQIDPTGRASEYARPVPADHLVLHLPDAPARPALIVGIPPRLSPAQKATHDLLVKQSLGS</sequence>
<gene>
    <name evidence="2" type="ORF">AVDCRST_MAG68-2907</name>
</gene>
<feature type="region of interest" description="Disordered" evidence="1">
    <location>
        <begin position="23"/>
        <end position="44"/>
    </location>
</feature>